<sequence precursor="true">MKRRAALAGLMLLALAPLAPISKAWADAGKTVTATKVFPFLESMLKVPPAERARIKVSYALRRDGKPATGVKATLVEANGARTALPIDDQGRFERLPTLAQLQAKAQLNLDVPADTKFGTAMLLDPVLKPAAEYDAHDLVATVEESNSAIRKAAGAMALMAPRMTGLAFLKAESGVVMFPNGSSRPLPVNAGAVVFRPDDFKGASRVRLARTPAAVDYYDKKK</sequence>
<protein>
    <recommendedName>
        <fullName evidence="3">DUF2987 domain-containing protein</fullName>
    </recommendedName>
</protein>
<evidence type="ECO:0008006" key="3">
    <source>
        <dbReference type="Google" id="ProtNLM"/>
    </source>
</evidence>
<dbReference type="KEGG" id="cak:Caul_1217"/>
<dbReference type="EMBL" id="CP000927">
    <property type="protein sequence ID" value="ABZ70347.1"/>
    <property type="molecule type" value="Genomic_DNA"/>
</dbReference>
<accession>B0SY24</accession>
<evidence type="ECO:0000256" key="1">
    <source>
        <dbReference type="SAM" id="SignalP"/>
    </source>
</evidence>
<dbReference type="eggNOG" id="ENOG5033JNB">
    <property type="taxonomic scope" value="Bacteria"/>
</dbReference>
<gene>
    <name evidence="2" type="ordered locus">Caul_1217</name>
</gene>
<evidence type="ECO:0000313" key="2">
    <source>
        <dbReference type="EMBL" id="ABZ70347.1"/>
    </source>
</evidence>
<proteinExistence type="predicted"/>
<dbReference type="HOGENOM" id="CLU_103643_0_0_5"/>
<keyword evidence="1" id="KW-0732">Signal</keyword>
<feature type="signal peptide" evidence="1">
    <location>
        <begin position="1"/>
        <end position="26"/>
    </location>
</feature>
<name>B0SY24_CAUSK</name>
<reference evidence="2" key="1">
    <citation type="submission" date="2008-01" db="EMBL/GenBank/DDBJ databases">
        <title>Complete sequence of chromosome of Caulobacter sp. K31.</title>
        <authorList>
            <consortium name="US DOE Joint Genome Institute"/>
            <person name="Copeland A."/>
            <person name="Lucas S."/>
            <person name="Lapidus A."/>
            <person name="Barry K."/>
            <person name="Glavina del Rio T."/>
            <person name="Dalin E."/>
            <person name="Tice H."/>
            <person name="Pitluck S."/>
            <person name="Bruce D."/>
            <person name="Goodwin L."/>
            <person name="Thompson L.S."/>
            <person name="Brettin T."/>
            <person name="Detter J.C."/>
            <person name="Han C."/>
            <person name="Schmutz J."/>
            <person name="Larimer F."/>
            <person name="Land M."/>
            <person name="Hauser L."/>
            <person name="Kyrpides N."/>
            <person name="Kim E."/>
            <person name="Stephens C."/>
            <person name="Richardson P."/>
        </authorList>
    </citation>
    <scope>NUCLEOTIDE SEQUENCE [LARGE SCALE GENOMIC DNA]</scope>
    <source>
        <strain evidence="2">K31</strain>
    </source>
</reference>
<dbReference type="AlphaFoldDB" id="B0SY24"/>
<dbReference type="STRING" id="366602.Caul_1217"/>
<organism evidence="2">
    <name type="scientific">Caulobacter sp. (strain K31)</name>
    <dbReference type="NCBI Taxonomy" id="366602"/>
    <lineage>
        <taxon>Bacteria</taxon>
        <taxon>Pseudomonadati</taxon>
        <taxon>Pseudomonadota</taxon>
        <taxon>Alphaproteobacteria</taxon>
        <taxon>Caulobacterales</taxon>
        <taxon>Caulobacteraceae</taxon>
        <taxon>Caulobacter</taxon>
    </lineage>
</organism>
<feature type="chain" id="PRO_5002755739" description="DUF2987 domain-containing protein" evidence="1">
    <location>
        <begin position="27"/>
        <end position="223"/>
    </location>
</feature>